<evidence type="ECO:0000313" key="2">
    <source>
        <dbReference type="EMBL" id="QOY40056.1"/>
    </source>
</evidence>
<name>A0A7S7LEA4_CRYPV</name>
<sequence>MNNKETSTIPSPNIIASKISSELSEIYSPKMSTLVRNNIPCRLTSNRVMAPSKSTYRVILPVRDIGDLSVITYEHEVYVGNGGSLRFFLLGKQVRHRFINVHLDEESPIPSYIDPNKVPLGDLPVVKLGDLVIFDEIPCLRYLAKKLGEYGRNYYIDFVIDDVIFRCSKWRDILMELISKSRKEFLINDINANKELERSTSNYKLLREQLYCEFETLILSIGDKGPFIAEKNKPMICDFILFSILFDDISLIEFNEGEKFNRTSLLPEESLIHKFPRLKMLFESVAVLPLIDQWVKGKYFSIQIEGESGELVTPPASLSTQDHVKNSVLGSNSFNAYQHSFGYQPPVLQQLPNQIFTHVNAGVRFFPQKMSLPINPSIFPTNNSFISQPITNNYHHFFNSQVQGHRYLGGVSSPFIQRVSPSQSFKLEF</sequence>
<dbReference type="InterPro" id="IPR036249">
    <property type="entry name" value="Thioredoxin-like_sf"/>
</dbReference>
<dbReference type="VEuPathDB" id="CryptoDB:CPATCC_0003110"/>
<dbReference type="Gene3D" id="1.20.1050.10">
    <property type="match status" value="1"/>
</dbReference>
<evidence type="ECO:0000259" key="1">
    <source>
        <dbReference type="PROSITE" id="PS50404"/>
    </source>
</evidence>
<dbReference type="PROSITE" id="PS50404">
    <property type="entry name" value="GST_NTER"/>
    <property type="match status" value="1"/>
</dbReference>
<dbReference type="SMR" id="A0A7S7LEA4"/>
<organism evidence="2 3">
    <name type="scientific">Cryptosporidium parvum</name>
    <dbReference type="NCBI Taxonomy" id="5807"/>
    <lineage>
        <taxon>Eukaryota</taxon>
        <taxon>Sar</taxon>
        <taxon>Alveolata</taxon>
        <taxon>Apicomplexa</taxon>
        <taxon>Conoidasida</taxon>
        <taxon>Coccidia</taxon>
        <taxon>Eucoccidiorida</taxon>
        <taxon>Eimeriorina</taxon>
        <taxon>Cryptosporidiidae</taxon>
        <taxon>Cryptosporidium</taxon>
    </lineage>
</organism>
<dbReference type="Proteomes" id="UP000593906">
    <property type="component" value="Chromosome 8"/>
</dbReference>
<proteinExistence type="predicted"/>
<dbReference type="SUPFAM" id="SSF52833">
    <property type="entry name" value="Thioredoxin-like"/>
    <property type="match status" value="1"/>
</dbReference>
<protein>
    <recommendedName>
        <fullName evidence="1">GST N-terminal domain-containing protein</fullName>
    </recommendedName>
</protein>
<dbReference type="InterPro" id="IPR004045">
    <property type="entry name" value="Glutathione_S-Trfase_N"/>
</dbReference>
<feature type="domain" description="GST N-terminal" evidence="1">
    <location>
        <begin position="69"/>
        <end position="151"/>
    </location>
</feature>
<dbReference type="Gene3D" id="3.40.30.10">
    <property type="entry name" value="Glutaredoxin"/>
    <property type="match status" value="1"/>
</dbReference>
<dbReference type="AlphaFoldDB" id="A0A7S7LEA4"/>
<gene>
    <name evidence="2" type="ORF">CPATCC_004127</name>
</gene>
<evidence type="ECO:0000313" key="3">
    <source>
        <dbReference type="Proteomes" id="UP000593906"/>
    </source>
</evidence>
<dbReference type="EMBL" id="CP044415">
    <property type="protein sequence ID" value="QOY40056.1"/>
    <property type="molecule type" value="Genomic_DNA"/>
</dbReference>
<reference evidence="2 3" key="1">
    <citation type="submission" date="2019-09" db="EMBL/GenBank/DDBJ databases">
        <title>Consistent, comparative and evidence-based genome assembly and annotation for Cryptosporidium parvum, C. hominis and C. tyzzeri.</title>
        <authorList>
            <person name="Baptista R.P."/>
            <person name="Li Y."/>
            <person name="Sateriale A."/>
            <person name="Ansell B."/>
            <person name="Jex A."/>
            <person name="Sanders M."/>
            <person name="Brooks K."/>
            <person name="Tracey A."/>
            <person name="Berriman M."/>
            <person name="Striepen B."/>
            <person name="Cotton J.A."/>
            <person name="Kissinger J.C."/>
        </authorList>
    </citation>
    <scope>NUCLEOTIDE SEQUENCE [LARGE SCALE GENOMIC DNA]</scope>
    <source>
        <strain evidence="2 3">IOWA-ATCC</strain>
    </source>
</reference>
<accession>A0A7S7LEA4</accession>